<dbReference type="InterPro" id="IPR003960">
    <property type="entry name" value="ATPase_AAA_CS"/>
</dbReference>
<feature type="region of interest" description="Disordered" evidence="3">
    <location>
        <begin position="392"/>
        <end position="424"/>
    </location>
</feature>
<sequence>MSSPLSSTAIEFGLINTLRTGHVLLDALLCMLVPVVIQRVVTALTGSQTSLWEMLKSYFFPVTDVKYVTRLIEFTERFNRYGSIWDEDQQVKLLQKAISIRLSDVVNLRNKNARCELIEKTKKRKKNKSLEDSSSEADDAASDASTAGSDASENVTEADSLCIEALPPMGQWVTIESGVEFMHEVETPESGDGKGVKEVKVKFHFRSSLPDGARRIDEFVHDAFERYRVEERAKYTSDKSRYFYIQCGTKPSQSDSNTQVVAYKRYALGEEKTFENLFFDEKAPVISLLDNFMNKSGKFAIRGFPYKLGFLLHGPPGTGKTSLIKAIAQHTKRHIVTINLSKIRTNQELLDAVFDLKFSVEDMDYPISLSFKDVVFVMEDIDCASRIVEKRDNSDSKYEQKRESRVDGMLESQKKAEMDDDDDDDDAEMADLIGPMPKFKDTSNDKLNLSGLLNVLDGVIDCPGRIVVMTTNHPEKLDPALIRPGRVNKMLLLTHMNNTQARHMIEYYCQTKLSEQQSERLDSILLNATKQLTPAEVEEFCAEFDDPEQILREMERHSDASMVMF</sequence>
<dbReference type="InterPro" id="IPR050747">
    <property type="entry name" value="Mitochondrial_chaperone_BCS1"/>
</dbReference>
<comment type="caution">
    <text evidence="5">The sequence shown here is derived from an EMBL/GenBank/DDBJ whole genome shotgun (WGS) entry which is preliminary data.</text>
</comment>
<comment type="similarity">
    <text evidence="1">Belongs to the AAA ATPase family. BCS1 subfamily.</text>
</comment>
<accession>A0AAD5Q8H8</accession>
<dbReference type="GO" id="GO:0005524">
    <property type="term" value="F:ATP binding"/>
    <property type="evidence" value="ECO:0007669"/>
    <property type="project" value="UniProtKB-KW"/>
</dbReference>
<evidence type="ECO:0000256" key="3">
    <source>
        <dbReference type="SAM" id="MobiDB-lite"/>
    </source>
</evidence>
<dbReference type="GO" id="GO:0016887">
    <property type="term" value="F:ATP hydrolysis activity"/>
    <property type="evidence" value="ECO:0007669"/>
    <property type="project" value="InterPro"/>
</dbReference>
<feature type="domain" description="AAA+ ATPase" evidence="4">
    <location>
        <begin position="306"/>
        <end position="497"/>
    </location>
</feature>
<keyword evidence="2" id="KW-0547">Nucleotide-binding</keyword>
<dbReference type="InterPro" id="IPR003593">
    <property type="entry name" value="AAA+_ATPase"/>
</dbReference>
<gene>
    <name evidence="5" type="ORF">P43SY_007229</name>
</gene>
<protein>
    <recommendedName>
        <fullName evidence="4">AAA+ ATPase domain-containing protein</fullName>
    </recommendedName>
</protein>
<evidence type="ECO:0000259" key="4">
    <source>
        <dbReference type="SMART" id="SM00382"/>
    </source>
</evidence>
<dbReference type="Pfam" id="PF00004">
    <property type="entry name" value="AAA"/>
    <property type="match status" value="1"/>
</dbReference>
<reference evidence="5" key="1">
    <citation type="submission" date="2021-12" db="EMBL/GenBank/DDBJ databases">
        <title>Prjna785345.</title>
        <authorList>
            <person name="Rujirawat T."/>
            <person name="Krajaejun T."/>
        </authorList>
    </citation>
    <scope>NUCLEOTIDE SEQUENCE</scope>
    <source>
        <strain evidence="5">Pi057C3</strain>
    </source>
</reference>
<evidence type="ECO:0000313" key="6">
    <source>
        <dbReference type="Proteomes" id="UP001209570"/>
    </source>
</evidence>
<keyword evidence="2" id="KW-0067">ATP-binding</keyword>
<dbReference type="InterPro" id="IPR003959">
    <property type="entry name" value="ATPase_AAA_core"/>
</dbReference>
<dbReference type="AlphaFoldDB" id="A0AAD5Q8H8"/>
<name>A0AAD5Q8H8_PYTIN</name>
<evidence type="ECO:0000256" key="2">
    <source>
        <dbReference type="RuleBase" id="RU003651"/>
    </source>
</evidence>
<dbReference type="InterPro" id="IPR027417">
    <property type="entry name" value="P-loop_NTPase"/>
</dbReference>
<organism evidence="5 6">
    <name type="scientific">Pythium insidiosum</name>
    <name type="common">Pythiosis disease agent</name>
    <dbReference type="NCBI Taxonomy" id="114742"/>
    <lineage>
        <taxon>Eukaryota</taxon>
        <taxon>Sar</taxon>
        <taxon>Stramenopiles</taxon>
        <taxon>Oomycota</taxon>
        <taxon>Peronosporomycetes</taxon>
        <taxon>Pythiales</taxon>
        <taxon>Pythiaceae</taxon>
        <taxon>Pythium</taxon>
    </lineage>
</organism>
<dbReference type="PANTHER" id="PTHR23070">
    <property type="entry name" value="BCS1 AAA-TYPE ATPASE"/>
    <property type="match status" value="1"/>
</dbReference>
<dbReference type="SUPFAM" id="SSF52540">
    <property type="entry name" value="P-loop containing nucleoside triphosphate hydrolases"/>
    <property type="match status" value="1"/>
</dbReference>
<keyword evidence="6" id="KW-1185">Reference proteome</keyword>
<feature type="region of interest" description="Disordered" evidence="3">
    <location>
        <begin position="126"/>
        <end position="153"/>
    </location>
</feature>
<feature type="compositionally biased region" description="Basic and acidic residues" evidence="3">
    <location>
        <begin position="392"/>
        <end position="417"/>
    </location>
</feature>
<evidence type="ECO:0000256" key="1">
    <source>
        <dbReference type="ARBA" id="ARBA00007448"/>
    </source>
</evidence>
<dbReference type="SMART" id="SM00382">
    <property type="entry name" value="AAA"/>
    <property type="match status" value="1"/>
</dbReference>
<dbReference type="Gene3D" id="3.40.50.300">
    <property type="entry name" value="P-loop containing nucleotide triphosphate hydrolases"/>
    <property type="match status" value="1"/>
</dbReference>
<evidence type="ECO:0000313" key="5">
    <source>
        <dbReference type="EMBL" id="KAJ0396990.1"/>
    </source>
</evidence>
<dbReference type="Proteomes" id="UP001209570">
    <property type="component" value="Unassembled WGS sequence"/>
</dbReference>
<dbReference type="PROSITE" id="PS00674">
    <property type="entry name" value="AAA"/>
    <property type="match status" value="1"/>
</dbReference>
<dbReference type="EMBL" id="JAKCXM010000271">
    <property type="protein sequence ID" value="KAJ0396990.1"/>
    <property type="molecule type" value="Genomic_DNA"/>
</dbReference>
<feature type="compositionally biased region" description="Low complexity" evidence="3">
    <location>
        <begin position="142"/>
        <end position="153"/>
    </location>
</feature>
<proteinExistence type="inferred from homology"/>